<dbReference type="OrthoDB" id="8547757at2759"/>
<proteinExistence type="predicted"/>
<evidence type="ECO:0000256" key="1">
    <source>
        <dbReference type="SAM" id="SignalP"/>
    </source>
</evidence>
<dbReference type="InterPro" id="IPR029250">
    <property type="entry name" value="ECPIP"/>
</dbReference>
<gene>
    <name evidence="2" type="ORF">IRJ41_004500</name>
</gene>
<organism evidence="2 3">
    <name type="scientific">Triplophysa rosa</name>
    <name type="common">Cave loach</name>
    <dbReference type="NCBI Taxonomy" id="992332"/>
    <lineage>
        <taxon>Eukaryota</taxon>
        <taxon>Metazoa</taxon>
        <taxon>Chordata</taxon>
        <taxon>Craniata</taxon>
        <taxon>Vertebrata</taxon>
        <taxon>Euteleostomi</taxon>
        <taxon>Actinopterygii</taxon>
        <taxon>Neopterygii</taxon>
        <taxon>Teleostei</taxon>
        <taxon>Ostariophysi</taxon>
        <taxon>Cypriniformes</taxon>
        <taxon>Nemacheilidae</taxon>
        <taxon>Triplophysa</taxon>
    </lineage>
</organism>
<feature type="signal peptide" evidence="1">
    <location>
        <begin position="1"/>
        <end position="24"/>
    </location>
</feature>
<comment type="caution">
    <text evidence="2">The sequence shown here is derived from an EMBL/GenBank/DDBJ whole genome shotgun (WGS) entry which is preliminary data.</text>
</comment>
<evidence type="ECO:0000313" key="2">
    <source>
        <dbReference type="EMBL" id="KAI7805314.1"/>
    </source>
</evidence>
<dbReference type="Pfam" id="PF15137">
    <property type="entry name" value="ECPIP"/>
    <property type="match status" value="1"/>
</dbReference>
<name>A0A9W7WN99_TRIRA</name>
<feature type="chain" id="PRO_5040802421" evidence="1">
    <location>
        <begin position="25"/>
        <end position="211"/>
    </location>
</feature>
<keyword evidence="1" id="KW-0732">Signal</keyword>
<accession>A0A9W7WN99</accession>
<evidence type="ECO:0000313" key="3">
    <source>
        <dbReference type="Proteomes" id="UP001059041"/>
    </source>
</evidence>
<dbReference type="Proteomes" id="UP001059041">
    <property type="component" value="Linkage Group LG9"/>
</dbReference>
<reference evidence="2" key="1">
    <citation type="submission" date="2021-02" db="EMBL/GenBank/DDBJ databases">
        <title>Comparative genomics reveals that relaxation of natural selection precedes convergent phenotypic evolution of cavefish.</title>
        <authorList>
            <person name="Peng Z."/>
        </authorList>
    </citation>
    <scope>NUCLEOTIDE SEQUENCE</scope>
    <source>
        <tissue evidence="2">Muscle</tissue>
    </source>
</reference>
<dbReference type="AlphaFoldDB" id="A0A9W7WN99"/>
<dbReference type="EMBL" id="JAFHDT010000009">
    <property type="protein sequence ID" value="KAI7805314.1"/>
    <property type="molecule type" value="Genomic_DNA"/>
</dbReference>
<keyword evidence="3" id="KW-1185">Reference proteome</keyword>
<protein>
    <submittedName>
        <fullName evidence="2">Uncharacterized protein</fullName>
    </submittedName>
</protein>
<sequence length="211" mass="23887">MILCSQMAFAVFHCILWFTVPVFLRSEFKVAYVTERSVYMCTCAQELAFCEKMNSSECSNCKDQTSVLLRGESPSPVQKKRLTVWYTSPLNVALLLNNSEIRHLSLVQCRPATDQPIAIDFFTVQRLETLTVTWKPGQSHDVIIGKDRGAPYHEEARIAVIHTSVLTGKTELKSYTVQTKVDPSGTMSFPDIFLSRTGLSELSRIFVTFLY</sequence>